<evidence type="ECO:0000313" key="1">
    <source>
        <dbReference type="EMBL" id="CUH98285.1"/>
    </source>
</evidence>
<proteinExistence type="predicted"/>
<name>A0A0P1H5R7_9RHOB</name>
<dbReference type="STRING" id="1396826.PHA8399_00399"/>
<dbReference type="Proteomes" id="UP000051326">
    <property type="component" value="Unassembled WGS sequence"/>
</dbReference>
<organism evidence="1 2">
    <name type="scientific">Leisingera aquaemixtae</name>
    <dbReference type="NCBI Taxonomy" id="1396826"/>
    <lineage>
        <taxon>Bacteria</taxon>
        <taxon>Pseudomonadati</taxon>
        <taxon>Pseudomonadota</taxon>
        <taxon>Alphaproteobacteria</taxon>
        <taxon>Rhodobacterales</taxon>
        <taxon>Roseobacteraceae</taxon>
        <taxon>Leisingera</taxon>
    </lineage>
</organism>
<dbReference type="EMBL" id="CYSR01000004">
    <property type="protein sequence ID" value="CUH98285.1"/>
    <property type="molecule type" value="Genomic_DNA"/>
</dbReference>
<accession>A0A0P1H5R7</accession>
<sequence length="88" mass="9294">MSWVVDPPVRAGPRAFAAVCRVRGACHSSAAAVYSGEKRPVLILVFHRGAVTGAGIDGKSYSAAEIEESFPQAIARTLARLARMPQGQ</sequence>
<protein>
    <submittedName>
        <fullName evidence="1">Uncharacterized protein</fullName>
    </submittedName>
</protein>
<evidence type="ECO:0000313" key="2">
    <source>
        <dbReference type="Proteomes" id="UP000051326"/>
    </source>
</evidence>
<gene>
    <name evidence="1" type="ORF">PHA8399_00399</name>
</gene>
<reference evidence="1 2" key="1">
    <citation type="submission" date="2015-09" db="EMBL/GenBank/DDBJ databases">
        <authorList>
            <consortium name="Swine Surveillance"/>
        </authorList>
    </citation>
    <scope>NUCLEOTIDE SEQUENCE [LARGE SCALE GENOMIC DNA]</scope>
    <source>
        <strain evidence="1 2">CECT 8399</strain>
    </source>
</reference>
<dbReference type="AlphaFoldDB" id="A0A0P1H5R7"/>